<dbReference type="Proteomes" id="UP001283361">
    <property type="component" value="Unassembled WGS sequence"/>
</dbReference>
<keyword evidence="2" id="KW-1185">Reference proteome</keyword>
<comment type="caution">
    <text evidence="1">The sequence shown here is derived from an EMBL/GenBank/DDBJ whole genome shotgun (WGS) entry which is preliminary data.</text>
</comment>
<organism evidence="1 2">
    <name type="scientific">Elysia crispata</name>
    <name type="common">lettuce slug</name>
    <dbReference type="NCBI Taxonomy" id="231223"/>
    <lineage>
        <taxon>Eukaryota</taxon>
        <taxon>Metazoa</taxon>
        <taxon>Spiralia</taxon>
        <taxon>Lophotrochozoa</taxon>
        <taxon>Mollusca</taxon>
        <taxon>Gastropoda</taxon>
        <taxon>Heterobranchia</taxon>
        <taxon>Euthyneura</taxon>
        <taxon>Panpulmonata</taxon>
        <taxon>Sacoglossa</taxon>
        <taxon>Placobranchoidea</taxon>
        <taxon>Plakobranchidae</taxon>
        <taxon>Elysia</taxon>
    </lineage>
</organism>
<reference evidence="1" key="1">
    <citation type="journal article" date="2023" name="G3 (Bethesda)">
        <title>A reference genome for the long-term kleptoplast-retaining sea slug Elysia crispata morphotype clarki.</title>
        <authorList>
            <person name="Eastman K.E."/>
            <person name="Pendleton A.L."/>
            <person name="Shaikh M.A."/>
            <person name="Suttiyut T."/>
            <person name="Ogas R."/>
            <person name="Tomko P."/>
            <person name="Gavelis G."/>
            <person name="Widhalm J.R."/>
            <person name="Wisecaver J.H."/>
        </authorList>
    </citation>
    <scope>NUCLEOTIDE SEQUENCE</scope>
    <source>
        <strain evidence="1">ECLA1</strain>
    </source>
</reference>
<dbReference type="EMBL" id="JAWDGP010002355">
    <property type="protein sequence ID" value="KAK3783748.1"/>
    <property type="molecule type" value="Genomic_DNA"/>
</dbReference>
<evidence type="ECO:0000313" key="2">
    <source>
        <dbReference type="Proteomes" id="UP001283361"/>
    </source>
</evidence>
<evidence type="ECO:0000313" key="1">
    <source>
        <dbReference type="EMBL" id="KAK3783748.1"/>
    </source>
</evidence>
<dbReference type="AlphaFoldDB" id="A0AAE1DW57"/>
<sequence length="85" mass="9789">MDVTSIFQGLKSTENKTQSHDISRSCHADPELRAMFYHEVLYDQLFYSSHSREVKRVVTPTQSCVQCFTMKFCTTSCFTPVTLGR</sequence>
<protein>
    <submittedName>
        <fullName evidence="1">Uncharacterized protein</fullName>
    </submittedName>
</protein>
<gene>
    <name evidence="1" type="ORF">RRG08_063410</name>
</gene>
<name>A0AAE1DW57_9GAST</name>
<proteinExistence type="predicted"/>
<accession>A0AAE1DW57</accession>